<protein>
    <submittedName>
        <fullName evidence="2">CIR protein</fullName>
    </submittedName>
</protein>
<sequence>MNEDMCKIFEMMWEDFPDTLGNDGNYQFKNEDIYSKYCDSNCDNCRTDLDKINAACFVLFKIFFEDSDSFMKNAKCNMNIAQYIIIWLSYILSLKENNNISNLKDFYDLYINSNDKYNDKISGVKDYTSYKDLIDKNNYFLSMDMKIVSKFYTSFKSLCSMYNEIEGNKSNCTKCLEEAKNFVDEYEKHNENSDINKDSLYSQILSTLLTDYNNFKSYFLEKCSHCSDISAFPVIKTTSSLSIASKLIPVLLMFAIPIFLGIAYKYSLFGFDKRVQRQTLRKKYK</sequence>
<accession>A0A1D3L6K3</accession>
<dbReference type="Proteomes" id="UP000195489">
    <property type="component" value="Unassembled WGS sequence"/>
</dbReference>
<keyword evidence="1" id="KW-0812">Transmembrane</keyword>
<dbReference type="NCBIfam" id="TIGR01590">
    <property type="entry name" value="yir-bir-cir_Pla"/>
    <property type="match status" value="1"/>
</dbReference>
<organism evidence="2 3">
    <name type="scientific">Plasmodium chabaudi chabaudi</name>
    <dbReference type="NCBI Taxonomy" id="31271"/>
    <lineage>
        <taxon>Eukaryota</taxon>
        <taxon>Sar</taxon>
        <taxon>Alveolata</taxon>
        <taxon>Apicomplexa</taxon>
        <taxon>Aconoidasida</taxon>
        <taxon>Haemosporida</taxon>
        <taxon>Plasmodiidae</taxon>
        <taxon>Plasmodium</taxon>
        <taxon>Plasmodium (Vinckeia)</taxon>
    </lineage>
</organism>
<evidence type="ECO:0000256" key="1">
    <source>
        <dbReference type="SAM" id="Phobius"/>
    </source>
</evidence>
<name>A0A1D3L6K3_PLACU</name>
<evidence type="ECO:0000313" key="3">
    <source>
        <dbReference type="Proteomes" id="UP000195489"/>
    </source>
</evidence>
<keyword evidence="1" id="KW-1133">Transmembrane helix</keyword>
<proteinExistence type="predicted"/>
<dbReference type="InterPro" id="IPR006477">
    <property type="entry name" value="Yir_bir_cir"/>
</dbReference>
<gene>
    <name evidence="2" type="ORF">PCHCB_000493500</name>
</gene>
<dbReference type="EMBL" id="FMIM01000030">
    <property type="protein sequence ID" value="SCL82389.1"/>
    <property type="molecule type" value="Genomic_DNA"/>
</dbReference>
<dbReference type="Pfam" id="PF06022">
    <property type="entry name" value="Cir_Bir_Yir"/>
    <property type="match status" value="1"/>
</dbReference>
<dbReference type="AlphaFoldDB" id="A0A1D3L6K3"/>
<keyword evidence="1" id="KW-0472">Membrane</keyword>
<feature type="transmembrane region" description="Helical" evidence="1">
    <location>
        <begin position="247"/>
        <end position="268"/>
    </location>
</feature>
<evidence type="ECO:0000313" key="2">
    <source>
        <dbReference type="EMBL" id="SCL82389.1"/>
    </source>
</evidence>
<reference evidence="2 3" key="1">
    <citation type="submission" date="2016-08" db="EMBL/GenBank/DDBJ databases">
        <authorList>
            <consortium name="Pathogen Informatics"/>
        </authorList>
    </citation>
    <scope>NUCLEOTIDE SEQUENCE [LARGE SCALE GENOMIC DNA]</scope>
    <source>
        <strain evidence="2 3">CB</strain>
    </source>
</reference>